<evidence type="ECO:0000259" key="7">
    <source>
        <dbReference type="SMART" id="SM00906"/>
    </source>
</evidence>
<dbReference type="InterPro" id="IPR052073">
    <property type="entry name" value="Amide_Lactam_Regulators"/>
</dbReference>
<keyword evidence="3" id="KW-0238">DNA-binding</keyword>
<keyword evidence="4" id="KW-0804">Transcription</keyword>
<keyword evidence="9" id="KW-1185">Reference proteome</keyword>
<reference evidence="8 9" key="1">
    <citation type="journal article" date="2014" name="Nat. Commun.">
        <title>Multiple recent horizontal transfers of a large genomic region in cheese making fungi.</title>
        <authorList>
            <person name="Cheeseman K."/>
            <person name="Ropars J."/>
            <person name="Renault P."/>
            <person name="Dupont J."/>
            <person name="Gouzy J."/>
            <person name="Branca A."/>
            <person name="Abraham A.L."/>
            <person name="Ceppi M."/>
            <person name="Conseiller E."/>
            <person name="Debuchy R."/>
            <person name="Malagnac F."/>
            <person name="Goarin A."/>
            <person name="Silar P."/>
            <person name="Lacoste S."/>
            <person name="Sallet E."/>
            <person name="Bensimon A."/>
            <person name="Giraud T."/>
            <person name="Brygoo Y."/>
        </authorList>
    </citation>
    <scope>NUCLEOTIDE SEQUENCE [LARGE SCALE GENOMIC DNA]</scope>
    <source>
        <strain evidence="9">FM 013</strain>
    </source>
</reference>
<dbReference type="GO" id="GO:0003677">
    <property type="term" value="F:DNA binding"/>
    <property type="evidence" value="ECO:0007669"/>
    <property type="project" value="UniProtKB-KW"/>
</dbReference>
<dbReference type="PANTHER" id="PTHR47171:SF5">
    <property type="entry name" value="ZN(II)2CYS6 TRANSCRIPTION FACTOR (EUROFUNG)"/>
    <property type="match status" value="1"/>
</dbReference>
<evidence type="ECO:0000256" key="4">
    <source>
        <dbReference type="ARBA" id="ARBA00023163"/>
    </source>
</evidence>
<organism evidence="8 9">
    <name type="scientific">Penicillium camemberti (strain FM 013)</name>
    <dbReference type="NCBI Taxonomy" id="1429867"/>
    <lineage>
        <taxon>Eukaryota</taxon>
        <taxon>Fungi</taxon>
        <taxon>Dikarya</taxon>
        <taxon>Ascomycota</taxon>
        <taxon>Pezizomycotina</taxon>
        <taxon>Eurotiomycetes</taxon>
        <taxon>Eurotiomycetidae</taxon>
        <taxon>Eurotiales</taxon>
        <taxon>Aspergillaceae</taxon>
        <taxon>Penicillium</taxon>
    </lineage>
</organism>
<feature type="region of interest" description="Disordered" evidence="6">
    <location>
        <begin position="1"/>
        <end position="23"/>
    </location>
</feature>
<evidence type="ECO:0000256" key="6">
    <source>
        <dbReference type="SAM" id="MobiDB-lite"/>
    </source>
</evidence>
<gene>
    <name evidence="8" type="ORF">PCAMFM013_S016g000042</name>
</gene>
<evidence type="ECO:0000256" key="5">
    <source>
        <dbReference type="ARBA" id="ARBA00023242"/>
    </source>
</evidence>
<evidence type="ECO:0000313" key="8">
    <source>
        <dbReference type="EMBL" id="CRL25761.1"/>
    </source>
</evidence>
<protein>
    <submittedName>
        <fullName evidence="8">Transcription factor, fungi</fullName>
    </submittedName>
</protein>
<dbReference type="CDD" id="cd12148">
    <property type="entry name" value="fungal_TF_MHR"/>
    <property type="match status" value="1"/>
</dbReference>
<dbReference type="EMBL" id="HG793149">
    <property type="protein sequence ID" value="CRL25761.1"/>
    <property type="molecule type" value="Genomic_DNA"/>
</dbReference>
<keyword evidence="5" id="KW-0539">Nucleus</keyword>
<evidence type="ECO:0000256" key="2">
    <source>
        <dbReference type="ARBA" id="ARBA00023015"/>
    </source>
</evidence>
<feature type="domain" description="Xylanolytic transcriptional activator regulatory" evidence="7">
    <location>
        <begin position="201"/>
        <end position="271"/>
    </location>
</feature>
<dbReference type="AlphaFoldDB" id="A0A0G4PHM4"/>
<evidence type="ECO:0000313" key="9">
    <source>
        <dbReference type="Proteomes" id="UP000053732"/>
    </source>
</evidence>
<keyword evidence="2" id="KW-0805">Transcription regulation</keyword>
<dbReference type="InterPro" id="IPR007219">
    <property type="entry name" value="XnlR_reg_dom"/>
</dbReference>
<evidence type="ECO:0000256" key="1">
    <source>
        <dbReference type="ARBA" id="ARBA00022833"/>
    </source>
</evidence>
<evidence type="ECO:0000256" key="3">
    <source>
        <dbReference type="ARBA" id="ARBA00023125"/>
    </source>
</evidence>
<dbReference type="Proteomes" id="UP000053732">
    <property type="component" value="Unassembled WGS sequence"/>
</dbReference>
<keyword evidence="1" id="KW-0862">Zinc</keyword>
<accession>A0A0G4PHM4</accession>
<proteinExistence type="predicted"/>
<dbReference type="GO" id="GO:0006351">
    <property type="term" value="P:DNA-templated transcription"/>
    <property type="evidence" value="ECO:0007669"/>
    <property type="project" value="InterPro"/>
</dbReference>
<dbReference type="GO" id="GO:0008270">
    <property type="term" value="F:zinc ion binding"/>
    <property type="evidence" value="ECO:0007669"/>
    <property type="project" value="InterPro"/>
</dbReference>
<sequence>MTVKERYTRRAARSPRSNAPACQEKLVAPETSIIREKQDQGPNVPAPEPLHRQYLGGMTCMLHNAPGIPPNYRRITATSTTKNQAILTIIDPMSPPPAILLSAYVDAYFQHVFHRLPVIDRADFSSSRPSVALQQAICMVGTILRHPKGPDILAESEKYYYNVKTLIHTNHEQDPITVLKVMCLFSTRNIAGPVLLTIDSPWQWLVIAIRLLQQMGLHREEMCAAFVNPKIARRIAWSLFVQDILVSAAFGWPTSIKKHEFDVRPLTEEDFESSGIQSLLFIELAKIISILGSILDLRGRSTKHVQTQHIEIFHSLKDWIRNLPTTLHIFDANGLRTYRQDVFELHLTYFGTIISYFHLFNDHDMTSAPNIVSLVASSCMARLYQEIDCRDDLSYLLGAHNWLIMVAAIPQLLYNAAEGSLESDKYCSEELDTLVSSLEQLQARLPGATVVLNAINKLRTSRNSGRVHNTTTIFEPRENAFSSQEYDMLSFRDLFPFPNSLSPMLSLWDSGDIFQEVESPTGAPDDLDRILEEFSDLSRLAFPSVPQGFF</sequence>
<dbReference type="PANTHER" id="PTHR47171">
    <property type="entry name" value="FARA-RELATED"/>
    <property type="match status" value="1"/>
</dbReference>
<dbReference type="Pfam" id="PF04082">
    <property type="entry name" value="Fungal_trans"/>
    <property type="match status" value="1"/>
</dbReference>
<name>A0A0G4PHM4_PENC3</name>
<dbReference type="SMART" id="SM00906">
    <property type="entry name" value="Fungal_trans"/>
    <property type="match status" value="1"/>
</dbReference>